<feature type="compositionally biased region" description="Basic and acidic residues" evidence="1">
    <location>
        <begin position="207"/>
        <end position="218"/>
    </location>
</feature>
<evidence type="ECO:0000313" key="3">
    <source>
        <dbReference type="Proteomes" id="UP000268014"/>
    </source>
</evidence>
<name>A0A0N4WB29_HAEPC</name>
<evidence type="ECO:0000313" key="4">
    <source>
        <dbReference type="WBParaSite" id="HPLM_0000762901-mRNA-1"/>
    </source>
</evidence>
<dbReference type="InterPro" id="IPR051113">
    <property type="entry name" value="Integrator_subunit6"/>
</dbReference>
<evidence type="ECO:0000313" key="2">
    <source>
        <dbReference type="EMBL" id="VDO32487.1"/>
    </source>
</evidence>
<dbReference type="PANTHER" id="PTHR12957">
    <property type="entry name" value="DEAD/H BOX POLYPEPTIDE 26/DICE1-RELATED"/>
    <property type="match status" value="1"/>
</dbReference>
<reference evidence="2 3" key="2">
    <citation type="submission" date="2018-11" db="EMBL/GenBank/DDBJ databases">
        <authorList>
            <consortium name="Pathogen Informatics"/>
        </authorList>
    </citation>
    <scope>NUCLEOTIDE SEQUENCE [LARGE SCALE GENOMIC DNA]</scope>
    <source>
        <strain evidence="2 3">MHpl1</strain>
    </source>
</reference>
<dbReference type="GO" id="GO:0032039">
    <property type="term" value="C:integrator complex"/>
    <property type="evidence" value="ECO:0007669"/>
    <property type="project" value="TreeGrafter"/>
</dbReference>
<dbReference type="OrthoDB" id="5855876at2759"/>
<dbReference type="PANTHER" id="PTHR12957:SF2">
    <property type="entry name" value="INTEGRATOR COMPLEX SUBUNIT 6"/>
    <property type="match status" value="1"/>
</dbReference>
<feature type="region of interest" description="Disordered" evidence="1">
    <location>
        <begin position="195"/>
        <end position="229"/>
    </location>
</feature>
<dbReference type="WBParaSite" id="HPLM_0000762901-mRNA-1">
    <property type="protein sequence ID" value="HPLM_0000762901-mRNA-1"/>
    <property type="gene ID" value="HPLM_0000762901"/>
</dbReference>
<dbReference type="AlphaFoldDB" id="A0A0N4WB29"/>
<protein>
    <submittedName>
        <fullName evidence="2 4">Uncharacterized protein</fullName>
    </submittedName>
</protein>
<dbReference type="Proteomes" id="UP000268014">
    <property type="component" value="Unassembled WGS sequence"/>
</dbReference>
<dbReference type="EMBL" id="UZAF01016697">
    <property type="protein sequence ID" value="VDO32487.1"/>
    <property type="molecule type" value="Genomic_DNA"/>
</dbReference>
<reference evidence="4" key="1">
    <citation type="submission" date="2017-02" db="UniProtKB">
        <authorList>
            <consortium name="WormBaseParasite"/>
        </authorList>
    </citation>
    <scope>IDENTIFICATION</scope>
</reference>
<keyword evidence="3" id="KW-1185">Reference proteome</keyword>
<evidence type="ECO:0000256" key="1">
    <source>
        <dbReference type="SAM" id="MobiDB-lite"/>
    </source>
</evidence>
<proteinExistence type="predicted"/>
<dbReference type="STRING" id="6290.A0A0N4WB29"/>
<organism evidence="4">
    <name type="scientific">Haemonchus placei</name>
    <name type="common">Barber's pole worm</name>
    <dbReference type="NCBI Taxonomy" id="6290"/>
    <lineage>
        <taxon>Eukaryota</taxon>
        <taxon>Metazoa</taxon>
        <taxon>Ecdysozoa</taxon>
        <taxon>Nematoda</taxon>
        <taxon>Chromadorea</taxon>
        <taxon>Rhabditida</taxon>
        <taxon>Rhabditina</taxon>
        <taxon>Rhabditomorpha</taxon>
        <taxon>Strongyloidea</taxon>
        <taxon>Trichostrongylidae</taxon>
        <taxon>Haemonchus</taxon>
    </lineage>
</organism>
<accession>A0A0N4WB29</accession>
<gene>
    <name evidence="2" type="ORF">HPLM_LOCUS7621</name>
</gene>
<sequence length="387" mass="42949">MHRGSRQCFGFDCSLYFQLAPVGRPYLGSEMTLESFRWDQRLFTCVINLTPPIILPNGGQPIEPLCASTGGRSYISFSFFFISCSSAPRLTYVSHFPISPDCMNRLPVCTMSFSFLLMSSPLNITLDELHQLPIAQMGNYEEYIKGLAAVGRGPLRPVEPTPVRTHAFGNPFKTDKKSLAIDELSSSTSVKVGEGPVGANAAVPTTKESRRERVKGDGIGRPPKRKPGPVAPNCLQQWRFAPLQYFTFLLSIFEYVTFMNWFRLTVYHIRERRQTLSERSSVVSDLSYTSDLDLEIPSTSSDALDDMEVNEVTNGIDSTTLVRFSKTGVETLGFCEQPRSIAVCLIPDRASGTGTRSREWRRGRRRGTGCVSTQAAKNRAIIGGANV</sequence>
<dbReference type="GO" id="GO:0034472">
    <property type="term" value="P:snRNA 3'-end processing"/>
    <property type="evidence" value="ECO:0007669"/>
    <property type="project" value="TreeGrafter"/>
</dbReference>